<organism evidence="2 3">
    <name type="scientific">Portunus trituberculatus</name>
    <name type="common">Swimming crab</name>
    <name type="synonym">Neptunus trituberculatus</name>
    <dbReference type="NCBI Taxonomy" id="210409"/>
    <lineage>
        <taxon>Eukaryota</taxon>
        <taxon>Metazoa</taxon>
        <taxon>Ecdysozoa</taxon>
        <taxon>Arthropoda</taxon>
        <taxon>Crustacea</taxon>
        <taxon>Multicrustacea</taxon>
        <taxon>Malacostraca</taxon>
        <taxon>Eumalacostraca</taxon>
        <taxon>Eucarida</taxon>
        <taxon>Decapoda</taxon>
        <taxon>Pleocyemata</taxon>
        <taxon>Brachyura</taxon>
        <taxon>Eubrachyura</taxon>
        <taxon>Portunoidea</taxon>
        <taxon>Portunidae</taxon>
        <taxon>Portuninae</taxon>
        <taxon>Portunus</taxon>
    </lineage>
</organism>
<evidence type="ECO:0000256" key="1">
    <source>
        <dbReference type="SAM" id="MobiDB-lite"/>
    </source>
</evidence>
<evidence type="ECO:0000313" key="3">
    <source>
        <dbReference type="Proteomes" id="UP000324222"/>
    </source>
</evidence>
<sequence length="75" mass="8191">MDRIRSRALGDPSDPKARMVPLYHGGPLSVGLVSGTSLKTRHDHTPIYYSSRVVPFPVAHQGKPPLCSPSRNQLS</sequence>
<gene>
    <name evidence="2" type="ORF">E2C01_058106</name>
</gene>
<keyword evidence="3" id="KW-1185">Reference proteome</keyword>
<feature type="region of interest" description="Disordered" evidence="1">
    <location>
        <begin position="1"/>
        <end position="20"/>
    </location>
</feature>
<comment type="caution">
    <text evidence="2">The sequence shown here is derived from an EMBL/GenBank/DDBJ whole genome shotgun (WGS) entry which is preliminary data.</text>
</comment>
<reference evidence="2 3" key="1">
    <citation type="submission" date="2019-05" db="EMBL/GenBank/DDBJ databases">
        <title>Another draft genome of Portunus trituberculatus and its Hox gene families provides insights of decapod evolution.</title>
        <authorList>
            <person name="Jeong J.-H."/>
            <person name="Song I."/>
            <person name="Kim S."/>
            <person name="Choi T."/>
            <person name="Kim D."/>
            <person name="Ryu S."/>
            <person name="Kim W."/>
        </authorList>
    </citation>
    <scope>NUCLEOTIDE SEQUENCE [LARGE SCALE GENOMIC DNA]</scope>
    <source>
        <tissue evidence="2">Muscle</tissue>
    </source>
</reference>
<evidence type="ECO:0000313" key="2">
    <source>
        <dbReference type="EMBL" id="MPC63997.1"/>
    </source>
</evidence>
<dbReference type="EMBL" id="VSRR010021513">
    <property type="protein sequence ID" value="MPC63997.1"/>
    <property type="molecule type" value="Genomic_DNA"/>
</dbReference>
<proteinExistence type="predicted"/>
<dbReference type="AlphaFoldDB" id="A0A5B7H3T6"/>
<protein>
    <submittedName>
        <fullName evidence="2">Uncharacterized protein</fullName>
    </submittedName>
</protein>
<accession>A0A5B7H3T6</accession>
<dbReference type="Proteomes" id="UP000324222">
    <property type="component" value="Unassembled WGS sequence"/>
</dbReference>
<name>A0A5B7H3T6_PORTR</name>